<dbReference type="EMBL" id="MN740325">
    <property type="protein sequence ID" value="QHU00285.1"/>
    <property type="molecule type" value="Genomic_DNA"/>
</dbReference>
<organism evidence="1">
    <name type="scientific">viral metagenome</name>
    <dbReference type="NCBI Taxonomy" id="1070528"/>
    <lineage>
        <taxon>unclassified sequences</taxon>
        <taxon>metagenomes</taxon>
        <taxon>organismal metagenomes</taxon>
    </lineage>
</organism>
<dbReference type="AlphaFoldDB" id="A0A6C0J3M3"/>
<dbReference type="InterPro" id="IPR029063">
    <property type="entry name" value="SAM-dependent_MTases_sf"/>
</dbReference>
<accession>A0A6C0J3M3</accession>
<name>A0A6C0J3M3_9ZZZZ</name>
<evidence type="ECO:0008006" key="2">
    <source>
        <dbReference type="Google" id="ProtNLM"/>
    </source>
</evidence>
<protein>
    <recommendedName>
        <fullName evidence="2">Methyltransferase domain-containing protein</fullName>
    </recommendedName>
</protein>
<dbReference type="SUPFAM" id="SSF53335">
    <property type="entry name" value="S-adenosyl-L-methionine-dependent methyltransferases"/>
    <property type="match status" value="1"/>
</dbReference>
<evidence type="ECO:0000313" key="1">
    <source>
        <dbReference type="EMBL" id="QHU00285.1"/>
    </source>
</evidence>
<dbReference type="Gene3D" id="3.40.50.150">
    <property type="entry name" value="Vaccinia Virus protein VP39"/>
    <property type="match status" value="1"/>
</dbReference>
<proteinExistence type="predicted"/>
<sequence length="949" mass="114650">MTQFQNHSVNFTNIYQLVNNNFLDEAINLLDGIKPFKNPRFVTIIIDFLCKINYLQPSYKKKNRFIYLQVLTKHFLVQSTHLEQFTDLIQQINLCNFGQKILKIIPDFKINKLKNQEHIFNEVCKYSTLPVFLFWYNKTKSYGWTHLNTPKYKETLLIYIFANNDDRVYKYVFKNFDKIETYVDNIAQDILISIQSDKRSIKHQLRRIKFISQFTDLSKIINSIIIYSNNFTFIKNIMKYYYNKPLDLNIKDGTQNILITDHIVNVLENFNMLKEFYDLLKTSLEKNIFVFSIFTIHNTINNFNIIPCPETSKYIKNNSIIFKSFNLCINSLIIYDSLCYNKDSIINYDCISKIIKIFSQEDIINYIGIYGTDMCLNIFIPYVKYFPVQDIQLSYVLMNKNIKYNKILFYLRKFIRRKCSERKMKNHIRIQPILRELRALKPNNTKPVFNRGTDKYHLDKQKFNNVPPYHLYPNQIHNMNYQIFIKEKSDGTLVKRINSRLVYPNIIFDEEIKAEYIEDLDLYLVFDIDLKMSIQDRYSYLRNLHSNTRNFVNKGRTIKDRINRERENLKLFLQEDYESVRWYPKANFYFKFIDTDLHNWIVNIVNDIDKDLNKWLCNDGPVQNDGLIITPLTGKREIKVKPKNLMTIDLIYKDNSWFDRDDYCYDDIIMNKNNHKFDNNTIWRLYPEDNLYIPKETRFDKTRPNPRNVVSNLINLYKITYQIEIPEEIYYNKKPFDNNFIWLKIIQDNAKNIKYQLKNHNFISNILDLGCGKGKILEYFRNYQSYYGIDYDSNVLISAFNKYPNNINRFNYINLSDEWNSTRNKWCDIDFDKKYQNLFAINSLMHFCTDTFWEQLDKISQSNSIFTFNLVNDKGHTKHTFDKSYLYIKDDYVHYYFEQVHNKELKEKYISKENIQEYLDKYNWSIIDTHTSNNSNLTDYYTWYTVKRI</sequence>
<reference evidence="1" key="1">
    <citation type="journal article" date="2020" name="Nature">
        <title>Giant virus diversity and host interactions through global metagenomics.</title>
        <authorList>
            <person name="Schulz F."/>
            <person name="Roux S."/>
            <person name="Paez-Espino D."/>
            <person name="Jungbluth S."/>
            <person name="Walsh D.A."/>
            <person name="Denef V.J."/>
            <person name="McMahon K.D."/>
            <person name="Konstantinidis K.T."/>
            <person name="Eloe-Fadrosh E.A."/>
            <person name="Kyrpides N.C."/>
            <person name="Woyke T."/>
        </authorList>
    </citation>
    <scope>NUCLEOTIDE SEQUENCE</scope>
    <source>
        <strain evidence="1">GVMAG-M-3300025860-12</strain>
    </source>
</reference>